<dbReference type="GO" id="GO:0006487">
    <property type="term" value="P:protein N-linked glycosylation"/>
    <property type="evidence" value="ECO:0007669"/>
    <property type="project" value="TreeGrafter"/>
</dbReference>
<dbReference type="Pfam" id="PF22422">
    <property type="entry name" value="MGH1-like_GH"/>
    <property type="match status" value="1"/>
</dbReference>
<dbReference type="AlphaFoldDB" id="C7NJ66"/>
<dbReference type="InterPro" id="IPR012341">
    <property type="entry name" value="6hp_glycosidase-like_sf"/>
</dbReference>
<dbReference type="GO" id="GO:0009311">
    <property type="term" value="P:oligosaccharide metabolic process"/>
    <property type="evidence" value="ECO:0007669"/>
    <property type="project" value="InterPro"/>
</dbReference>
<dbReference type="SUPFAM" id="SSF48208">
    <property type="entry name" value="Six-hairpin glycosidases"/>
    <property type="match status" value="1"/>
</dbReference>
<dbReference type="InterPro" id="IPR008928">
    <property type="entry name" value="6-hairpin_glycosidase_sf"/>
</dbReference>
<feature type="domain" description="Mannosylglycerate hydrolase MGH1-like glycoside hydrolase" evidence="5">
    <location>
        <begin position="463"/>
        <end position="682"/>
    </location>
</feature>
<evidence type="ECO:0000259" key="5">
    <source>
        <dbReference type="Pfam" id="PF22422"/>
    </source>
</evidence>
<dbReference type="HOGENOM" id="CLU_005386_0_1_11"/>
<feature type="region of interest" description="Disordered" evidence="4">
    <location>
        <begin position="1"/>
        <end position="25"/>
    </location>
</feature>
<dbReference type="PANTHER" id="PTHR10412:SF11">
    <property type="entry name" value="MANNOSYL-OLIGOSACCHARIDE GLUCOSIDASE"/>
    <property type="match status" value="1"/>
</dbReference>
<dbReference type="Gene3D" id="1.50.10.10">
    <property type="match status" value="1"/>
</dbReference>
<accession>C7NJ66</accession>
<dbReference type="InterPro" id="IPR004888">
    <property type="entry name" value="Glycoside_hydrolase_63"/>
</dbReference>
<dbReference type="KEGG" id="kse:Ksed_17410"/>
<keyword evidence="7" id="KW-1185">Reference proteome</keyword>
<evidence type="ECO:0000256" key="3">
    <source>
        <dbReference type="ARBA" id="ARBA00023295"/>
    </source>
</evidence>
<name>C7NJ66_KYTSD</name>
<proteinExistence type="inferred from homology"/>
<dbReference type="Proteomes" id="UP000006666">
    <property type="component" value="Chromosome"/>
</dbReference>
<gene>
    <name evidence="6" type="ordered locus">Ksed_17410</name>
</gene>
<dbReference type="PANTHER" id="PTHR10412">
    <property type="entry name" value="MANNOSYL-OLIGOSACCHARIDE GLUCOSIDASE"/>
    <property type="match status" value="1"/>
</dbReference>
<evidence type="ECO:0000256" key="4">
    <source>
        <dbReference type="SAM" id="MobiDB-lite"/>
    </source>
</evidence>
<evidence type="ECO:0000256" key="1">
    <source>
        <dbReference type="ARBA" id="ARBA00010833"/>
    </source>
</evidence>
<dbReference type="InterPro" id="IPR054491">
    <property type="entry name" value="MGH1-like_GH"/>
</dbReference>
<evidence type="ECO:0000256" key="2">
    <source>
        <dbReference type="ARBA" id="ARBA00022801"/>
    </source>
</evidence>
<evidence type="ECO:0000313" key="7">
    <source>
        <dbReference type="Proteomes" id="UP000006666"/>
    </source>
</evidence>
<reference evidence="6 7" key="1">
    <citation type="journal article" date="2009" name="Stand. Genomic Sci.">
        <title>Complete genome sequence of Kytococcus sedentarius type strain (541).</title>
        <authorList>
            <person name="Sims D."/>
            <person name="Brettin T."/>
            <person name="Detter J.C."/>
            <person name="Han C."/>
            <person name="Lapidus A."/>
            <person name="Copeland A."/>
            <person name="Glavina Del Rio T."/>
            <person name="Nolan M."/>
            <person name="Chen F."/>
            <person name="Lucas S."/>
            <person name="Tice H."/>
            <person name="Cheng J.F."/>
            <person name="Bruce D."/>
            <person name="Goodwin L."/>
            <person name="Pitluck S."/>
            <person name="Ovchinnikova G."/>
            <person name="Pati A."/>
            <person name="Ivanova N."/>
            <person name="Mavrommatis K."/>
            <person name="Chen A."/>
            <person name="Palaniappan K."/>
            <person name="D'haeseleer P."/>
            <person name="Chain P."/>
            <person name="Bristow J."/>
            <person name="Eisen J.A."/>
            <person name="Markowitz V."/>
            <person name="Hugenholtz P."/>
            <person name="Schneider S."/>
            <person name="Goker M."/>
            <person name="Pukall R."/>
            <person name="Kyrpides N.C."/>
            <person name="Klenk H.P."/>
        </authorList>
    </citation>
    <scope>NUCLEOTIDE SEQUENCE [LARGE SCALE GENOMIC DNA]</scope>
    <source>
        <strain evidence="7">ATCC 14392 / DSM 20547 / JCM 11482 / CCUG 33030 / NBRC 15357 / NCTC 11040 / CCM 314 / 541</strain>
    </source>
</reference>
<organism evidence="6 7">
    <name type="scientific">Kytococcus sedentarius (strain ATCC 14392 / DSM 20547 / JCM 11482 / CCUG 33030 / NBRC 15357 / NCTC 11040 / CCM 314 / 541)</name>
    <name type="common">Micrococcus sedentarius</name>
    <dbReference type="NCBI Taxonomy" id="478801"/>
    <lineage>
        <taxon>Bacteria</taxon>
        <taxon>Bacillati</taxon>
        <taxon>Actinomycetota</taxon>
        <taxon>Actinomycetes</taxon>
        <taxon>Micrococcales</taxon>
        <taxon>Kytococcaceae</taxon>
        <taxon>Kytococcus</taxon>
    </lineage>
</organism>
<dbReference type="STRING" id="478801.Ksed_17410"/>
<comment type="similarity">
    <text evidence="1">Belongs to the glycosyl hydrolase 63 family.</text>
</comment>
<dbReference type="EMBL" id="CP001686">
    <property type="protein sequence ID" value="ACV06753.1"/>
    <property type="molecule type" value="Genomic_DNA"/>
</dbReference>
<keyword evidence="2" id="KW-0378">Hydrolase</keyword>
<protein>
    <recommendedName>
        <fullName evidence="5">Mannosylglycerate hydrolase MGH1-like glycoside hydrolase domain-containing protein</fullName>
    </recommendedName>
</protein>
<keyword evidence="3" id="KW-0326">Glycosidase</keyword>
<dbReference type="eggNOG" id="COG1452">
    <property type="taxonomic scope" value="Bacteria"/>
</dbReference>
<dbReference type="GO" id="GO:0004573">
    <property type="term" value="F:Glc3Man9GlcNAc2 oligosaccharide glucosidase activity"/>
    <property type="evidence" value="ECO:0007669"/>
    <property type="project" value="InterPro"/>
</dbReference>
<sequence>MPDQPRTSAEHQRLEQSPGQDDPWRLWGPYTAARQWGTVREDYSADGDAWTYFPFDHAHQRAYRWGEDGLAAISDRFGFLNLGLGLWNGQDDRLKERLFGLSGPQGNHGEDAKEYWWAQDATPTHSWSSYLYRYPQAAFPYSELVERNAAAGFADDEVELADLGLLEGNRFFDVEVQHAKASETDVVVRIIATNHGPEAAPVHLVPQLWFRNTWSWGRDDRRPSLRRTGADGDDAVSAARVRAEHEWLGTYEATAVDGQGNAPASMIFCENETDEAAVFGAESTGSPYPKNAVDRAVVHGQGAGNPEQTGTKCAWHFVFEAVEPGQSVSVDVRLAGMAPATGDPERPAAVAAPMPSAWGAQRGVTLDGIEEVLAARRAEADEFYGEVIPATVSDEERHVARRAFAGLMWAKQLYRYSVSQWLEGDPASPPPPAARQTAATGRNTDWSHLDLADVISMPDEWEYPWFATWDTAFHTVAMAHVDPAFAKAQLVLMVREWAQHPNGQLPAYEWDFGDTNPPVHAWACWQVYRLDGAWDRGFLVQTFTKLMMNFQWWVNRKDPEGSFLFTGGFLGMDNIAFFDRSATPEGVRLEQSDATSWMAFFSLSMLRVALELSREDASWDGACTTFFEYFLRIDRAMESPGSGGVTLWNGEDGFFYDSLVTPEGTAEQLKVRSTVGLLPLMAVGVVPTWVWSELHGFHAEVDWLQERRPHLTKGLVVLGGEEDRSAMLTLVGAERRARILSRMLDEGEFLSPFGLRSLSAAHREGVSATLDGRDFELHYTPGVSDNAMFGGNSNWRGPIWFPTNLLLLDALAVMAEADPSATQEFPTGSGQQVPLSEIAADLRGRLVSLFLPDGDGRRPGTPTHHPAGELWDVHPTFSEYFDGDTGVGLGASHQCGWTALVAHLICAHGPQD</sequence>
<evidence type="ECO:0000313" key="6">
    <source>
        <dbReference type="EMBL" id="ACV06753.1"/>
    </source>
</evidence>